<dbReference type="Proteomes" id="UP001429601">
    <property type="component" value="Unassembled WGS sequence"/>
</dbReference>
<evidence type="ECO:0000313" key="2">
    <source>
        <dbReference type="EMBL" id="NID03385.1"/>
    </source>
</evidence>
<dbReference type="EMBL" id="JAAQQR010000001">
    <property type="protein sequence ID" value="NID03385.1"/>
    <property type="molecule type" value="Genomic_DNA"/>
</dbReference>
<accession>A0ABX0PY95</accession>
<evidence type="ECO:0000313" key="3">
    <source>
        <dbReference type="Proteomes" id="UP001429601"/>
    </source>
</evidence>
<keyword evidence="1" id="KW-0732">Signal</keyword>
<sequence length="94" mass="9574">MNNRHIAALALVLATAAGVAHAEDQPQQPEVKASVEKCWGVAKAGQNDCSAGPGTICAGTAKADYQKNAWMNVPGGTCTSIKTPKGHGTLTQTG</sequence>
<feature type="signal peptide" evidence="1">
    <location>
        <begin position="1"/>
        <end position="22"/>
    </location>
</feature>
<dbReference type="InterPro" id="IPR018740">
    <property type="entry name" value="DUF2282_membr"/>
</dbReference>
<reference evidence="2 3" key="1">
    <citation type="journal article" date="2011" name="Curr. Microbiol.">
        <title>Luteibacter jiangsuensis sp. nov.: a methamidophos-degrading bacterium isolated from a methamidophos-manufacturing factory.</title>
        <authorList>
            <person name="Wang L."/>
            <person name="Wang G.L."/>
            <person name="Li S.P."/>
            <person name="Jiang J.D."/>
        </authorList>
    </citation>
    <scope>NUCLEOTIDE SEQUENCE [LARGE SCALE GENOMIC DNA]</scope>
    <source>
        <strain evidence="2 3">CGMCC 1.10133</strain>
    </source>
</reference>
<gene>
    <name evidence="2" type="ORF">HBF26_00690</name>
</gene>
<keyword evidence="3" id="KW-1185">Reference proteome</keyword>
<proteinExistence type="predicted"/>
<organism evidence="2 3">
    <name type="scientific">Luteibacter jiangsuensis</name>
    <dbReference type="NCBI Taxonomy" id="637577"/>
    <lineage>
        <taxon>Bacteria</taxon>
        <taxon>Pseudomonadati</taxon>
        <taxon>Pseudomonadota</taxon>
        <taxon>Gammaproteobacteria</taxon>
        <taxon>Lysobacterales</taxon>
        <taxon>Rhodanobacteraceae</taxon>
        <taxon>Luteibacter</taxon>
    </lineage>
</organism>
<protein>
    <submittedName>
        <fullName evidence="2">DUF2282 domain-containing protein</fullName>
    </submittedName>
</protein>
<evidence type="ECO:0000256" key="1">
    <source>
        <dbReference type="SAM" id="SignalP"/>
    </source>
</evidence>
<feature type="chain" id="PRO_5045696394" evidence="1">
    <location>
        <begin position="23"/>
        <end position="94"/>
    </location>
</feature>
<dbReference type="RefSeq" id="WP_167122079.1">
    <property type="nucleotide sequence ID" value="NZ_JAAQQR010000001.1"/>
</dbReference>
<dbReference type="Pfam" id="PF10048">
    <property type="entry name" value="DUF2282"/>
    <property type="match status" value="1"/>
</dbReference>
<comment type="caution">
    <text evidence="2">The sequence shown here is derived from an EMBL/GenBank/DDBJ whole genome shotgun (WGS) entry which is preliminary data.</text>
</comment>
<name>A0ABX0PY95_9GAMM</name>